<accession>A0A9N7NRT9</accession>
<reference evidence="1" key="1">
    <citation type="submission" date="2019-12" db="EMBL/GenBank/DDBJ databases">
        <authorList>
            <person name="Scholes J."/>
        </authorList>
    </citation>
    <scope>NUCLEOTIDE SEQUENCE</scope>
</reference>
<evidence type="ECO:0000313" key="1">
    <source>
        <dbReference type="EMBL" id="CAA0834994.1"/>
    </source>
</evidence>
<protein>
    <submittedName>
        <fullName evidence="1">Uncharacterized protein</fullName>
    </submittedName>
</protein>
<comment type="caution">
    <text evidence="1">The sequence shown here is derived from an EMBL/GenBank/DDBJ whole genome shotgun (WGS) entry which is preliminary data.</text>
</comment>
<gene>
    <name evidence="1" type="ORF">SHERM_02799</name>
</gene>
<keyword evidence="2" id="KW-1185">Reference proteome</keyword>
<dbReference type="EMBL" id="CACSLK010028053">
    <property type="protein sequence ID" value="CAA0834994.1"/>
    <property type="molecule type" value="Genomic_DNA"/>
</dbReference>
<dbReference type="Proteomes" id="UP001153555">
    <property type="component" value="Unassembled WGS sequence"/>
</dbReference>
<sequence length="75" mass="8568">CIIRADKPLSHTFACTKHMQIHIPHPLQSEPPLPNHCLIVSLVRTISSCTFKNLFLNSWSSEDMDCLKNLTVFTF</sequence>
<organism evidence="1 2">
    <name type="scientific">Striga hermonthica</name>
    <name type="common">Purple witchweed</name>
    <name type="synonym">Buchnera hermonthica</name>
    <dbReference type="NCBI Taxonomy" id="68872"/>
    <lineage>
        <taxon>Eukaryota</taxon>
        <taxon>Viridiplantae</taxon>
        <taxon>Streptophyta</taxon>
        <taxon>Embryophyta</taxon>
        <taxon>Tracheophyta</taxon>
        <taxon>Spermatophyta</taxon>
        <taxon>Magnoliopsida</taxon>
        <taxon>eudicotyledons</taxon>
        <taxon>Gunneridae</taxon>
        <taxon>Pentapetalae</taxon>
        <taxon>asterids</taxon>
        <taxon>lamiids</taxon>
        <taxon>Lamiales</taxon>
        <taxon>Orobanchaceae</taxon>
        <taxon>Buchnereae</taxon>
        <taxon>Striga</taxon>
    </lineage>
</organism>
<dbReference type="AlphaFoldDB" id="A0A9N7NRT9"/>
<name>A0A9N7NRT9_STRHE</name>
<feature type="non-terminal residue" evidence="1">
    <location>
        <position position="75"/>
    </location>
</feature>
<evidence type="ECO:0000313" key="2">
    <source>
        <dbReference type="Proteomes" id="UP001153555"/>
    </source>
</evidence>
<proteinExistence type="predicted"/>
<feature type="non-terminal residue" evidence="1">
    <location>
        <position position="1"/>
    </location>
</feature>